<evidence type="ECO:0000313" key="2">
    <source>
        <dbReference type="EMBL" id="NVP56658.1"/>
    </source>
</evidence>
<evidence type="ECO:0000313" key="3">
    <source>
        <dbReference type="Proteomes" id="UP000659172"/>
    </source>
</evidence>
<name>A0ABX2QJ94_9HYPH</name>
<sequence length="199" mass="22309">MTLEIKSFSGAGAAPYFDDLARLRISVFRDFPYLYDGDLAYERTYLATYAKSEGSVFVLAFDGDSVVGAATGTPMAAETGEVQAPFVASGRDPGDYFYFGESVLLSGYRGRGVGVKFFEGREAQAKKLGLMLCTFCAVERPADHPRRPADYVPLNGFWRNRGYRHHPELRTTFTWRDLDERQESPKPLSFWIRDLGDNG</sequence>
<protein>
    <submittedName>
        <fullName evidence="2">GNAT family N-acetyltransferase</fullName>
    </submittedName>
</protein>
<dbReference type="InterPro" id="IPR016181">
    <property type="entry name" value="Acyl_CoA_acyltransferase"/>
</dbReference>
<gene>
    <name evidence="2" type="ORF">HV823_15490</name>
</gene>
<organism evidence="2 3">
    <name type="scientific">Mycoplana rhizolycopersici</name>
    <dbReference type="NCBI Taxonomy" id="2746702"/>
    <lineage>
        <taxon>Bacteria</taxon>
        <taxon>Pseudomonadati</taxon>
        <taxon>Pseudomonadota</taxon>
        <taxon>Alphaproteobacteria</taxon>
        <taxon>Hyphomicrobiales</taxon>
        <taxon>Rhizobiaceae</taxon>
        <taxon>Mycoplana</taxon>
    </lineage>
</organism>
<dbReference type="InterPro" id="IPR000182">
    <property type="entry name" value="GNAT_dom"/>
</dbReference>
<dbReference type="CDD" id="cd04301">
    <property type="entry name" value="NAT_SF"/>
    <property type="match status" value="1"/>
</dbReference>
<reference evidence="2 3" key="1">
    <citation type="submission" date="2020-06" db="EMBL/GenBank/DDBJ databases">
        <title>Rhizobium sp.nov. isolated from the tomato plant.</title>
        <authorList>
            <person name="Thin K.K."/>
            <person name="Zhang X."/>
            <person name="He S."/>
        </authorList>
    </citation>
    <scope>NUCLEOTIDE SEQUENCE [LARGE SCALE GENOMIC DNA]</scope>
    <source>
        <strain evidence="2 3">DBTS2</strain>
    </source>
</reference>
<proteinExistence type="predicted"/>
<dbReference type="PROSITE" id="PS51186">
    <property type="entry name" value="GNAT"/>
    <property type="match status" value="1"/>
</dbReference>
<dbReference type="EMBL" id="JABXYK010000009">
    <property type="protein sequence ID" value="NVP56658.1"/>
    <property type="molecule type" value="Genomic_DNA"/>
</dbReference>
<keyword evidence="3" id="KW-1185">Reference proteome</keyword>
<dbReference type="RefSeq" id="WP_176950637.1">
    <property type="nucleotide sequence ID" value="NZ_JABXYK010000009.1"/>
</dbReference>
<dbReference type="Proteomes" id="UP000659172">
    <property type="component" value="Unassembled WGS sequence"/>
</dbReference>
<accession>A0ABX2QJ94</accession>
<feature type="domain" description="N-acetyltransferase" evidence="1">
    <location>
        <begin position="3"/>
        <end position="185"/>
    </location>
</feature>
<evidence type="ECO:0000259" key="1">
    <source>
        <dbReference type="PROSITE" id="PS51186"/>
    </source>
</evidence>
<dbReference type="SUPFAM" id="SSF55729">
    <property type="entry name" value="Acyl-CoA N-acyltransferases (Nat)"/>
    <property type="match status" value="1"/>
</dbReference>
<dbReference type="Gene3D" id="3.40.630.30">
    <property type="match status" value="1"/>
</dbReference>
<comment type="caution">
    <text evidence="2">The sequence shown here is derived from an EMBL/GenBank/DDBJ whole genome shotgun (WGS) entry which is preliminary data.</text>
</comment>